<keyword evidence="4" id="KW-1185">Reference proteome</keyword>
<proteinExistence type="predicted"/>
<evidence type="ECO:0000259" key="2">
    <source>
        <dbReference type="Pfam" id="PF13392"/>
    </source>
</evidence>
<name>A0A1H9EAX6_9BACI</name>
<reference evidence="3 4" key="1">
    <citation type="submission" date="2016-10" db="EMBL/GenBank/DDBJ databases">
        <authorList>
            <person name="Varghese N."/>
            <person name="Submissions S."/>
        </authorList>
    </citation>
    <scope>NUCLEOTIDE SEQUENCE [LARGE SCALE GENOMIC DNA]</scope>
    <source>
        <strain evidence="3 4">CGMCC 1.7734</strain>
    </source>
</reference>
<feature type="domain" description="NUMOD4" evidence="1">
    <location>
        <begin position="70"/>
        <end position="117"/>
    </location>
</feature>
<feature type="domain" description="HNH nuclease" evidence="2">
    <location>
        <begin position="125"/>
        <end position="169"/>
    </location>
</feature>
<dbReference type="Pfam" id="PF07463">
    <property type="entry name" value="NUMOD4"/>
    <property type="match status" value="1"/>
</dbReference>
<dbReference type="Pfam" id="PF13392">
    <property type="entry name" value="HNH_3"/>
    <property type="match status" value="1"/>
</dbReference>
<dbReference type="Proteomes" id="UP000198733">
    <property type="component" value="Unassembled WGS sequence"/>
</dbReference>
<dbReference type="SUPFAM" id="SSF54060">
    <property type="entry name" value="His-Me finger endonucleases"/>
    <property type="match status" value="1"/>
</dbReference>
<dbReference type="Gene3D" id="1.10.10.10">
    <property type="entry name" value="Winged helix-like DNA-binding domain superfamily/Winged helix DNA-binding domain"/>
    <property type="match status" value="1"/>
</dbReference>
<organism evidence="3 4">
    <name type="scientific">Virgibacillus subterraneus</name>
    <dbReference type="NCBI Taxonomy" id="621109"/>
    <lineage>
        <taxon>Bacteria</taxon>
        <taxon>Bacillati</taxon>
        <taxon>Bacillota</taxon>
        <taxon>Bacilli</taxon>
        <taxon>Bacillales</taxon>
        <taxon>Bacillaceae</taxon>
        <taxon>Virgibacillus</taxon>
    </lineage>
</organism>
<dbReference type="RefSeq" id="WP_092503943.1">
    <property type="nucleotide sequence ID" value="NZ_FOEH01000002.1"/>
</dbReference>
<evidence type="ECO:0000313" key="4">
    <source>
        <dbReference type="Proteomes" id="UP000198733"/>
    </source>
</evidence>
<dbReference type="InterPro" id="IPR044925">
    <property type="entry name" value="His-Me_finger_sf"/>
</dbReference>
<dbReference type="Gene3D" id="3.90.75.20">
    <property type="match status" value="1"/>
</dbReference>
<evidence type="ECO:0000313" key="3">
    <source>
        <dbReference type="EMBL" id="SEQ22805.1"/>
    </source>
</evidence>
<gene>
    <name evidence="3" type="ORF">SAMN05216232_1962</name>
</gene>
<accession>A0A1H9EAX6</accession>
<dbReference type="InterPro" id="IPR036388">
    <property type="entry name" value="WH-like_DNA-bd_sf"/>
</dbReference>
<dbReference type="InterPro" id="IPR003615">
    <property type="entry name" value="HNH_nuc"/>
</dbReference>
<dbReference type="InterPro" id="IPR010902">
    <property type="entry name" value="NUMOD4"/>
</dbReference>
<comment type="caution">
    <text evidence="3">The sequence shown here is derived from an EMBL/GenBank/DDBJ whole genome shotgun (WGS) entry which is preliminary data.</text>
</comment>
<evidence type="ECO:0000259" key="1">
    <source>
        <dbReference type="Pfam" id="PF07463"/>
    </source>
</evidence>
<dbReference type="EMBL" id="FOEH01000002">
    <property type="protein sequence ID" value="SEQ22805.1"/>
    <property type="molecule type" value="Genomic_DNA"/>
</dbReference>
<sequence length="250" mass="29641">MIYLYDPRTNVYTKTTYEDLKGITGQPYNSLVSMKSRKMKLSLINCYIMDDNTTVQQRREWYTKEKFDDEYWLTIKGSNNQYLLSNYGRVKRQSKQHQRLILPFRRKDKGVLFVKVRYNDKYGEYQVSRLVADHFIGDLEPGKVVYHKNRIRTDDHVANLKYITRSELGKIVGYSSRSIAIVQLDPETNELLGEYRSIREAGRKCYLSHEAIRHNLMRKSEVSGGYVFMYADDYERAVEVDISNSENEWF</sequence>
<protein>
    <submittedName>
        <fullName evidence="3">NUMOD4 motif-containing protein</fullName>
    </submittedName>
</protein>